<evidence type="ECO:0000313" key="1">
    <source>
        <dbReference type="EMBL" id="MFC4665334.1"/>
    </source>
</evidence>
<reference evidence="2" key="1">
    <citation type="journal article" date="2019" name="Int. J. Syst. Evol. Microbiol.">
        <title>The Global Catalogue of Microorganisms (GCM) 10K type strain sequencing project: providing services to taxonomists for standard genome sequencing and annotation.</title>
        <authorList>
            <consortium name="The Broad Institute Genomics Platform"/>
            <consortium name="The Broad Institute Genome Sequencing Center for Infectious Disease"/>
            <person name="Wu L."/>
            <person name="Ma J."/>
        </authorList>
    </citation>
    <scope>NUCLEOTIDE SEQUENCE [LARGE SCALE GENOMIC DNA]</scope>
    <source>
        <strain evidence="2">CGMCC 4.7357</strain>
    </source>
</reference>
<protein>
    <submittedName>
        <fullName evidence="1">Uncharacterized protein</fullName>
    </submittedName>
</protein>
<comment type="caution">
    <text evidence="1">The sequence shown here is derived from an EMBL/GenBank/DDBJ whole genome shotgun (WGS) entry which is preliminary data.</text>
</comment>
<name>A0ABV9K5U1_9PORP</name>
<dbReference type="EMBL" id="JBHSGO010000034">
    <property type="protein sequence ID" value="MFC4665334.1"/>
    <property type="molecule type" value="Genomic_DNA"/>
</dbReference>
<gene>
    <name evidence="1" type="ORF">ACFO3G_01690</name>
</gene>
<organism evidence="1 2">
    <name type="scientific">Falsiporphyromonas endometrii</name>
    <dbReference type="NCBI Taxonomy" id="1387297"/>
    <lineage>
        <taxon>Bacteria</taxon>
        <taxon>Pseudomonadati</taxon>
        <taxon>Bacteroidota</taxon>
        <taxon>Bacteroidia</taxon>
        <taxon>Bacteroidales</taxon>
        <taxon>Porphyromonadaceae</taxon>
        <taxon>Falsiporphyromonas</taxon>
    </lineage>
</organism>
<dbReference type="RefSeq" id="WP_380077361.1">
    <property type="nucleotide sequence ID" value="NZ_JBHSGO010000034.1"/>
</dbReference>
<sequence length="89" mass="9877">MGILILLTILWIIVQLGGSLLREAEVCPIGYGRIGVPAKIKNKLSNSLFIWAVKLLARSFYLLNIVTTFDALKGAQTTLIYTDIHTFRG</sequence>
<keyword evidence="2" id="KW-1185">Reference proteome</keyword>
<proteinExistence type="predicted"/>
<accession>A0ABV9K5U1</accession>
<dbReference type="Proteomes" id="UP001596020">
    <property type="component" value="Unassembled WGS sequence"/>
</dbReference>
<evidence type="ECO:0000313" key="2">
    <source>
        <dbReference type="Proteomes" id="UP001596020"/>
    </source>
</evidence>